<organism evidence="1 2">
    <name type="scientific">Ideonella lacteola</name>
    <dbReference type="NCBI Taxonomy" id="2984193"/>
    <lineage>
        <taxon>Bacteria</taxon>
        <taxon>Pseudomonadati</taxon>
        <taxon>Pseudomonadota</taxon>
        <taxon>Betaproteobacteria</taxon>
        <taxon>Burkholderiales</taxon>
        <taxon>Sphaerotilaceae</taxon>
        <taxon>Ideonella</taxon>
    </lineage>
</organism>
<evidence type="ECO:0000313" key="1">
    <source>
        <dbReference type="EMBL" id="MEK8033744.1"/>
    </source>
</evidence>
<sequence>MKYATIRQYALALPNVTEEPHRAHGLFRIRDKIFVTVPPEQDRPHVFVGERARDQAIAMYPDFVDAGVVQEGVGRSLVAGASRIRHS</sequence>
<gene>
    <name evidence="1" type="ORF">AACH06_23220</name>
</gene>
<evidence type="ECO:0000313" key="2">
    <source>
        <dbReference type="Proteomes" id="UP001371218"/>
    </source>
</evidence>
<dbReference type="GO" id="GO:0003677">
    <property type="term" value="F:DNA binding"/>
    <property type="evidence" value="ECO:0007669"/>
    <property type="project" value="UniProtKB-KW"/>
</dbReference>
<accession>A0ABU9BUU5</accession>
<dbReference type="InterPro" id="IPR038056">
    <property type="entry name" value="YjbR-like_sf"/>
</dbReference>
<dbReference type="EMBL" id="JBBUTG010000021">
    <property type="protein sequence ID" value="MEK8033744.1"/>
    <property type="molecule type" value="Genomic_DNA"/>
</dbReference>
<dbReference type="Proteomes" id="UP001371218">
    <property type="component" value="Unassembled WGS sequence"/>
</dbReference>
<dbReference type="RefSeq" id="WP_341428169.1">
    <property type="nucleotide sequence ID" value="NZ_JBBUTG010000021.1"/>
</dbReference>
<protein>
    <submittedName>
        <fullName evidence="1">MmcQ/YjbR family DNA-binding protein</fullName>
    </submittedName>
</protein>
<keyword evidence="2" id="KW-1185">Reference proteome</keyword>
<keyword evidence="1" id="KW-0238">DNA-binding</keyword>
<proteinExistence type="predicted"/>
<name>A0ABU9BUU5_9BURK</name>
<reference evidence="1 2" key="1">
    <citation type="submission" date="2024-04" db="EMBL/GenBank/DDBJ databases">
        <title>Novel species of the genus Ideonella isolated from streams.</title>
        <authorList>
            <person name="Lu H."/>
        </authorList>
    </citation>
    <scope>NUCLEOTIDE SEQUENCE [LARGE SCALE GENOMIC DNA]</scope>
    <source>
        <strain evidence="1 2">DXS29W</strain>
    </source>
</reference>
<dbReference type="SUPFAM" id="SSF142906">
    <property type="entry name" value="YjbR-like"/>
    <property type="match status" value="1"/>
</dbReference>
<comment type="caution">
    <text evidence="1">The sequence shown here is derived from an EMBL/GenBank/DDBJ whole genome shotgun (WGS) entry which is preliminary data.</text>
</comment>